<sequence length="165" mass="18396">MQLNEVNSLILNQTFALLPPKYDTPAARLLLLTIGLQESRFQYRAQLGGGPARGFWQFEEGNPKSKGGVWGVLNHYLVGPLAKQFCRQLGIAADPKTVWRAMETNDVLAAGFARLLLLADAKALPKVGAVEDAWECYAKRTWRPGKPHRDTWDGFYAQARKELGV</sequence>
<dbReference type="GeneID" id="77935227"/>
<evidence type="ECO:0000313" key="2">
    <source>
        <dbReference type="Proteomes" id="UP000246250"/>
    </source>
</evidence>
<dbReference type="EMBL" id="MH179480">
    <property type="protein sequence ID" value="AWH15455.1"/>
    <property type="molecule type" value="Genomic_DNA"/>
</dbReference>
<evidence type="ECO:0000313" key="1">
    <source>
        <dbReference type="EMBL" id="AWH15455.1"/>
    </source>
</evidence>
<organism evidence="1 2">
    <name type="scientific">Pseudomonas phage 98PfluR60PP</name>
    <dbReference type="NCBI Taxonomy" id="2163965"/>
    <lineage>
        <taxon>Viruses</taxon>
        <taxon>Duplodnaviria</taxon>
        <taxon>Heunggongvirae</taxon>
        <taxon>Uroviricota</taxon>
        <taxon>Caudoviricetes</taxon>
        <taxon>Schitoviridae</taxon>
        <taxon>Littlefixvirus</taxon>
        <taxon>Littlefixvirus 98Pflur60pp</taxon>
    </lineage>
</organism>
<dbReference type="KEGG" id="vg:77935227"/>
<proteinExistence type="predicted"/>
<name>A0A2S1PG35_9CAUD</name>
<accession>A0A2S1PG35</accession>
<dbReference type="RefSeq" id="YP_010659259.1">
    <property type="nucleotide sequence ID" value="NC_070866.1"/>
</dbReference>
<dbReference type="Proteomes" id="UP000246250">
    <property type="component" value="Segment"/>
</dbReference>
<keyword evidence="2" id="KW-1185">Reference proteome</keyword>
<reference evidence="1 2" key="1">
    <citation type="submission" date="2018-04" db="EMBL/GenBank/DDBJ databases">
        <title>Complete genome sequences of new Aeromonas and Pseudomonas phages promising in phage therapy dedicated to aquaculture.</title>
        <authorList>
            <person name="Kolsut J."/>
            <person name="Wojcik E."/>
            <person name="Wojtasik A."/>
            <person name="Dastych J."/>
        </authorList>
    </citation>
    <scope>NUCLEOTIDE SEQUENCE [LARGE SCALE GENOMIC DNA]</scope>
</reference>
<protein>
    <submittedName>
        <fullName evidence="1">Uncharacterized protein</fullName>
    </submittedName>
</protein>